<feature type="region of interest" description="Disordered" evidence="1">
    <location>
        <begin position="40"/>
        <end position="67"/>
    </location>
</feature>
<evidence type="ECO:0000313" key="2">
    <source>
        <dbReference type="EMBL" id="JAP11930.1"/>
    </source>
</evidence>
<dbReference type="AlphaFoldDB" id="A0A0V0GVK4"/>
<reference evidence="2" key="1">
    <citation type="submission" date="2015-12" db="EMBL/GenBank/DDBJ databases">
        <title>Gene expression during late stages of embryo sac development: a critical building block for successful pollen-pistil interactions.</title>
        <authorList>
            <person name="Liu Y."/>
            <person name="Joly V."/>
            <person name="Sabar M."/>
            <person name="Matton D.P."/>
        </authorList>
    </citation>
    <scope>NUCLEOTIDE SEQUENCE</scope>
</reference>
<protein>
    <submittedName>
        <fullName evidence="2">Putative ovule protein</fullName>
    </submittedName>
</protein>
<dbReference type="EMBL" id="GEDG01030444">
    <property type="protein sequence ID" value="JAP11930.1"/>
    <property type="molecule type" value="Transcribed_RNA"/>
</dbReference>
<evidence type="ECO:0000256" key="1">
    <source>
        <dbReference type="SAM" id="MobiDB-lite"/>
    </source>
</evidence>
<accession>A0A0V0GVK4</accession>
<sequence length="67" mass="7375">MGLIANASLWVEIVNTKEKTHRNATLWAAIAKVKVTCTRNQKTSSSNSRLMSPKGPSRIVRGPIKIN</sequence>
<name>A0A0V0GVK4_SOLCH</name>
<feature type="compositionally biased region" description="Polar residues" evidence="1">
    <location>
        <begin position="40"/>
        <end position="50"/>
    </location>
</feature>
<organism evidence="2">
    <name type="scientific">Solanum chacoense</name>
    <name type="common">Chaco potato</name>
    <dbReference type="NCBI Taxonomy" id="4108"/>
    <lineage>
        <taxon>Eukaryota</taxon>
        <taxon>Viridiplantae</taxon>
        <taxon>Streptophyta</taxon>
        <taxon>Embryophyta</taxon>
        <taxon>Tracheophyta</taxon>
        <taxon>Spermatophyta</taxon>
        <taxon>Magnoliopsida</taxon>
        <taxon>eudicotyledons</taxon>
        <taxon>Gunneridae</taxon>
        <taxon>Pentapetalae</taxon>
        <taxon>asterids</taxon>
        <taxon>lamiids</taxon>
        <taxon>Solanales</taxon>
        <taxon>Solanaceae</taxon>
        <taxon>Solanoideae</taxon>
        <taxon>Solaneae</taxon>
        <taxon>Solanum</taxon>
    </lineage>
</organism>
<proteinExistence type="predicted"/>